<dbReference type="OrthoDB" id="1934526at2759"/>
<evidence type="ECO:0000313" key="4">
    <source>
        <dbReference type="Proteomes" id="UP000188268"/>
    </source>
</evidence>
<keyword evidence="4" id="KW-1185">Reference proteome</keyword>
<proteinExistence type="predicted"/>
<dbReference type="Gramene" id="OMO49375">
    <property type="protein sequence ID" value="OMO49375"/>
    <property type="gene ID" value="CCACVL1_31051"/>
</dbReference>
<keyword evidence="2" id="KW-0472">Membrane</keyword>
<feature type="transmembrane region" description="Helical" evidence="2">
    <location>
        <begin position="109"/>
        <end position="134"/>
    </location>
</feature>
<sequence>MQRLRNRGTSLLGSMVVPRLKKKALNSWAAVQDTYFSTKDTFERHKVVFTIGTSVASVATAWVGYSLRHYHETKVDRRLESIEKAMKDNHNLEHADIKKLVDPGPSRTAAWVATVGTALIVGYGFGWRGGIWYANRKFRKEQLKLLGQIKPRRWQFLGKIKPRGLQLRFLRPSARSRGPDSAMKASEKTLKNDSVSCDSAEARQSC</sequence>
<dbReference type="OMA" id="KPKRWPL"/>
<keyword evidence="2" id="KW-1133">Transmembrane helix</keyword>
<accession>A0A1R3FUC7</accession>
<evidence type="ECO:0000256" key="2">
    <source>
        <dbReference type="SAM" id="Phobius"/>
    </source>
</evidence>
<dbReference type="EMBL" id="AWWV01016502">
    <property type="protein sequence ID" value="OMO49375.1"/>
    <property type="molecule type" value="Genomic_DNA"/>
</dbReference>
<name>A0A1R3FUC7_COCAP</name>
<protein>
    <submittedName>
        <fullName evidence="3">Uncharacterized protein</fullName>
    </submittedName>
</protein>
<dbReference type="PANTHER" id="PTHR36703:SF1">
    <property type="entry name" value="TRIACYLGLYCEROL LIPASE-LIKE PROTEIN"/>
    <property type="match status" value="1"/>
</dbReference>
<comment type="caution">
    <text evidence="3">The sequence shown here is derived from an EMBL/GenBank/DDBJ whole genome shotgun (WGS) entry which is preliminary data.</text>
</comment>
<gene>
    <name evidence="3" type="ORF">CCACVL1_31051</name>
</gene>
<evidence type="ECO:0000256" key="1">
    <source>
        <dbReference type="SAM" id="MobiDB-lite"/>
    </source>
</evidence>
<feature type="region of interest" description="Disordered" evidence="1">
    <location>
        <begin position="173"/>
        <end position="206"/>
    </location>
</feature>
<reference evidence="3 4" key="1">
    <citation type="submission" date="2013-09" db="EMBL/GenBank/DDBJ databases">
        <title>Corchorus capsularis genome sequencing.</title>
        <authorList>
            <person name="Alam M."/>
            <person name="Haque M.S."/>
            <person name="Islam M.S."/>
            <person name="Emdad E.M."/>
            <person name="Islam M.M."/>
            <person name="Ahmed B."/>
            <person name="Halim A."/>
            <person name="Hossen Q.M.M."/>
            <person name="Hossain M.Z."/>
            <person name="Ahmed R."/>
            <person name="Khan M.M."/>
            <person name="Islam R."/>
            <person name="Rashid M.M."/>
            <person name="Khan S.A."/>
            <person name="Rahman M.S."/>
            <person name="Alam M."/>
        </authorList>
    </citation>
    <scope>NUCLEOTIDE SEQUENCE [LARGE SCALE GENOMIC DNA]</scope>
    <source>
        <strain evidence="4">cv. CVL-1</strain>
        <tissue evidence="3">Whole seedling</tissue>
    </source>
</reference>
<evidence type="ECO:0000313" key="3">
    <source>
        <dbReference type="EMBL" id="OMO49375.1"/>
    </source>
</evidence>
<dbReference type="STRING" id="210143.A0A1R3FUC7"/>
<organism evidence="3 4">
    <name type="scientific">Corchorus capsularis</name>
    <name type="common">Jute</name>
    <dbReference type="NCBI Taxonomy" id="210143"/>
    <lineage>
        <taxon>Eukaryota</taxon>
        <taxon>Viridiplantae</taxon>
        <taxon>Streptophyta</taxon>
        <taxon>Embryophyta</taxon>
        <taxon>Tracheophyta</taxon>
        <taxon>Spermatophyta</taxon>
        <taxon>Magnoliopsida</taxon>
        <taxon>eudicotyledons</taxon>
        <taxon>Gunneridae</taxon>
        <taxon>Pentapetalae</taxon>
        <taxon>rosids</taxon>
        <taxon>malvids</taxon>
        <taxon>Malvales</taxon>
        <taxon>Malvaceae</taxon>
        <taxon>Grewioideae</taxon>
        <taxon>Apeibeae</taxon>
        <taxon>Corchorus</taxon>
    </lineage>
</organism>
<keyword evidence="2" id="KW-0812">Transmembrane</keyword>
<dbReference type="Proteomes" id="UP000188268">
    <property type="component" value="Unassembled WGS sequence"/>
</dbReference>
<feature type="compositionally biased region" description="Polar residues" evidence="1">
    <location>
        <begin position="192"/>
        <end position="206"/>
    </location>
</feature>
<feature type="transmembrane region" description="Helical" evidence="2">
    <location>
        <begin position="47"/>
        <end position="65"/>
    </location>
</feature>
<dbReference type="PANTHER" id="PTHR36703">
    <property type="entry name" value="TRIACYLGLYCEROL LIPASE-LIKE PROTEIN"/>
    <property type="match status" value="1"/>
</dbReference>
<dbReference type="AlphaFoldDB" id="A0A1R3FUC7"/>